<evidence type="ECO:0000313" key="2">
    <source>
        <dbReference type="EMBL" id="OIJ63739.1"/>
    </source>
</evidence>
<accession>A0A1J4NN56</accession>
<evidence type="ECO:0000313" key="3">
    <source>
        <dbReference type="Proteomes" id="UP000034196"/>
    </source>
</evidence>
<gene>
    <name evidence="2" type="ORF">WN71_033375</name>
</gene>
<dbReference type="Gene3D" id="1.10.10.2840">
    <property type="entry name" value="PucR C-terminal helix-turn-helix domain"/>
    <property type="match status" value="1"/>
</dbReference>
<proteinExistence type="predicted"/>
<dbReference type="InterPro" id="IPR051448">
    <property type="entry name" value="CdaR-like_regulators"/>
</dbReference>
<name>A0A1J4NN56_9ACTN</name>
<evidence type="ECO:0000259" key="1">
    <source>
        <dbReference type="Pfam" id="PF13556"/>
    </source>
</evidence>
<dbReference type="EMBL" id="LAVA02000097">
    <property type="protein sequence ID" value="OIJ63739.1"/>
    <property type="molecule type" value="Genomic_DNA"/>
</dbReference>
<organism evidence="2 3">
    <name type="scientific">Streptomyces mangrovisoli</name>
    <dbReference type="NCBI Taxonomy" id="1428628"/>
    <lineage>
        <taxon>Bacteria</taxon>
        <taxon>Bacillati</taxon>
        <taxon>Actinomycetota</taxon>
        <taxon>Actinomycetes</taxon>
        <taxon>Kitasatosporales</taxon>
        <taxon>Streptomycetaceae</taxon>
        <taxon>Streptomyces</taxon>
    </lineage>
</organism>
<feature type="domain" description="PucR C-terminal helix-turn-helix" evidence="1">
    <location>
        <begin position="441"/>
        <end position="496"/>
    </location>
</feature>
<comment type="caution">
    <text evidence="2">The sequence shown here is derived from an EMBL/GenBank/DDBJ whole genome shotgun (WGS) entry which is preliminary data.</text>
</comment>
<dbReference type="Proteomes" id="UP000034196">
    <property type="component" value="Unassembled WGS sequence"/>
</dbReference>
<dbReference type="PANTHER" id="PTHR33744">
    <property type="entry name" value="CARBOHYDRATE DIACID REGULATOR"/>
    <property type="match status" value="1"/>
</dbReference>
<sequence length="513" mass="54200">MPASRRPTLVSEVVIAEPGDLLTASPGTLVLAVGARADDLPARLGEDAVIAVRQDPALPRAAERSGATLLVVAHGTRWDEVAAVVQGELARAAAADSPSHGDLYSLAQTVAALAGGPVSIEDTAHRVLAHAGSVDETDELRRRSVLGRACPEPYLALLREEGVHRRVRESEDVVEVGARPDIGARRRLVVGIQAGLRPLGTIWLQEGDGPLAEQAGEILRGAARLAAGRLVDHYYLGDPTSRVRSRDDLAHGLLTGRFNARALAVHLGVPPTAGASVVAVDLRDDPDGDTTASDARLAEASGMVAVHAAAYRRNALVAQACGQIYAMLPETGTADAQGALLRWAGDLVAVLRAHTRTPVQAVVAGTAARLDDIPEVKLRGHHGLQILSRTPDRLVASHQGLTSSLMVREALDVLARHGGVRHPGLATLVAHDRAHSTEMARSLLLYLDAFGDVGVAAKELNVHPNTLRYRVRKAVAVAGLDLEDPEHRLAAMIGLRLLTRADEEAGSSPYFPH</sequence>
<dbReference type="AlphaFoldDB" id="A0A1J4NN56"/>
<dbReference type="InterPro" id="IPR042070">
    <property type="entry name" value="PucR_C-HTH_sf"/>
</dbReference>
<dbReference type="Pfam" id="PF13556">
    <property type="entry name" value="HTH_30"/>
    <property type="match status" value="1"/>
</dbReference>
<reference evidence="2" key="1">
    <citation type="submission" date="2016-10" db="EMBL/GenBank/DDBJ databases">
        <title>Genome sequence of Streptomyces mangrovisoli MUSC 149.</title>
        <authorList>
            <person name="Lee L.-H."/>
            <person name="Ser H.-L."/>
        </authorList>
    </citation>
    <scope>NUCLEOTIDE SEQUENCE [LARGE SCALE GENOMIC DNA]</scope>
    <source>
        <strain evidence="2">MUSC 149</strain>
    </source>
</reference>
<dbReference type="STRING" id="1428628.WN71_033375"/>
<dbReference type="PANTHER" id="PTHR33744:SF17">
    <property type="entry name" value="CONSERVED PROTEIN"/>
    <property type="match status" value="1"/>
</dbReference>
<protein>
    <recommendedName>
        <fullName evidence="1">PucR C-terminal helix-turn-helix domain-containing protein</fullName>
    </recommendedName>
</protein>
<dbReference type="InterPro" id="IPR025736">
    <property type="entry name" value="PucR_C-HTH_dom"/>
</dbReference>
<keyword evidence="3" id="KW-1185">Reference proteome</keyword>